<feature type="compositionally biased region" description="Pro residues" evidence="1">
    <location>
        <begin position="227"/>
        <end position="244"/>
    </location>
</feature>
<name>A0A1G7UDY0_9HYPH</name>
<feature type="compositionally biased region" description="Pro residues" evidence="1">
    <location>
        <begin position="130"/>
        <end position="154"/>
    </location>
</feature>
<proteinExistence type="predicted"/>
<sequence>MPKPQCFETVTLYNQRPILRPRPPGIFHPPPGNLCPSAQPYPAGITPLTSAPSKPPCCAHQPTDATCDPAPAAHAPTSTAPPTHQPQCRPHPQTPPRTRPATHHPPRPPLHPNRRPTPPSSSGSTRGPSAAPPEARPPTHQPQRRPPPQPPPRTRPATQHLPRPPLHPNRPTHHRHPGLDPGPSILRICGSIDRTPPPNGHPKAPRSTAAHWTPTPYEFMQAGDVTPDPPQARPCSLPPPPNSAPAPARR</sequence>
<dbReference type="Proteomes" id="UP000199495">
    <property type="component" value="Unassembled WGS sequence"/>
</dbReference>
<organism evidence="2 3">
    <name type="scientific">Pelagibacterium luteolum</name>
    <dbReference type="NCBI Taxonomy" id="440168"/>
    <lineage>
        <taxon>Bacteria</taxon>
        <taxon>Pseudomonadati</taxon>
        <taxon>Pseudomonadota</taxon>
        <taxon>Alphaproteobacteria</taxon>
        <taxon>Hyphomicrobiales</taxon>
        <taxon>Devosiaceae</taxon>
        <taxon>Pelagibacterium</taxon>
    </lineage>
</organism>
<feature type="region of interest" description="Disordered" evidence="1">
    <location>
        <begin position="45"/>
        <end position="250"/>
    </location>
</feature>
<evidence type="ECO:0000313" key="2">
    <source>
        <dbReference type="EMBL" id="SDG45684.1"/>
    </source>
</evidence>
<protein>
    <submittedName>
        <fullName evidence="2">Uncharacterized protein</fullName>
    </submittedName>
</protein>
<gene>
    <name evidence="2" type="ORF">SAMN04487974_1039</name>
</gene>
<keyword evidence="3" id="KW-1185">Reference proteome</keyword>
<feature type="compositionally biased region" description="Pro residues" evidence="1">
    <location>
        <begin position="107"/>
        <end position="119"/>
    </location>
</feature>
<dbReference type="STRING" id="440168.SAMN04487974_1039"/>
<evidence type="ECO:0000313" key="3">
    <source>
        <dbReference type="Proteomes" id="UP000199495"/>
    </source>
</evidence>
<accession>A0A1G7UDY0</accession>
<dbReference type="EMBL" id="FNCS01000003">
    <property type="protein sequence ID" value="SDG45684.1"/>
    <property type="molecule type" value="Genomic_DNA"/>
</dbReference>
<evidence type="ECO:0000256" key="1">
    <source>
        <dbReference type="SAM" id="MobiDB-lite"/>
    </source>
</evidence>
<dbReference type="AlphaFoldDB" id="A0A1G7UDY0"/>
<feature type="compositionally biased region" description="Low complexity" evidence="1">
    <location>
        <begin position="62"/>
        <end position="91"/>
    </location>
</feature>
<feature type="compositionally biased region" description="Low complexity" evidence="1">
    <location>
        <begin position="120"/>
        <end position="129"/>
    </location>
</feature>
<dbReference type="PRINTS" id="PR01217">
    <property type="entry name" value="PRICHEXTENSN"/>
</dbReference>
<reference evidence="2 3" key="1">
    <citation type="submission" date="2016-10" db="EMBL/GenBank/DDBJ databases">
        <authorList>
            <person name="de Groot N.N."/>
        </authorList>
    </citation>
    <scope>NUCLEOTIDE SEQUENCE [LARGE SCALE GENOMIC DNA]</scope>
    <source>
        <strain evidence="2 3">CGMCC 1.10267</strain>
    </source>
</reference>